<gene>
    <name evidence="1" type="ORF">EFBL_1061</name>
</gene>
<dbReference type="OrthoDB" id="2972152at2"/>
<sequence>MRITIQSFIPWMQELNGEHQIGEGTTIFELLQQLKLEWDRDVLVAINDRIAKADDVLTQGDLVVLLVPLTGG</sequence>
<dbReference type="EMBL" id="BDUF01000021">
    <property type="protein sequence ID" value="GAX89437.1"/>
    <property type="molecule type" value="Genomic_DNA"/>
</dbReference>
<name>A0A292YG86_9BACL</name>
<proteinExistence type="predicted"/>
<comment type="caution">
    <text evidence="1">The sequence shown here is derived from an EMBL/GenBank/DDBJ whole genome shotgun (WGS) entry which is preliminary data.</text>
</comment>
<keyword evidence="2" id="KW-1185">Reference proteome</keyword>
<dbReference type="InterPro" id="IPR016155">
    <property type="entry name" value="Mopterin_synth/thiamin_S_b"/>
</dbReference>
<protein>
    <submittedName>
        <fullName evidence="1">Molybdopterin synthase sulfur carrier subunit</fullName>
    </submittedName>
</protein>
<dbReference type="Pfam" id="PF02597">
    <property type="entry name" value="ThiS"/>
    <property type="match status" value="1"/>
</dbReference>
<dbReference type="InterPro" id="IPR003749">
    <property type="entry name" value="ThiS/MoaD-like"/>
</dbReference>
<dbReference type="AlphaFoldDB" id="A0A292YG86"/>
<organism evidence="1 2">
    <name type="scientific">Effusibacillus lacus</name>
    <dbReference type="NCBI Taxonomy" id="1348429"/>
    <lineage>
        <taxon>Bacteria</taxon>
        <taxon>Bacillati</taxon>
        <taxon>Bacillota</taxon>
        <taxon>Bacilli</taxon>
        <taxon>Bacillales</taxon>
        <taxon>Alicyclobacillaceae</taxon>
        <taxon>Effusibacillus</taxon>
    </lineage>
</organism>
<reference evidence="2" key="1">
    <citation type="submission" date="2017-07" db="EMBL/GenBank/DDBJ databases">
        <title>Draft genome sequence of Effusibacillus lacus strain skLN1.</title>
        <authorList>
            <person name="Watanabe M."/>
            <person name="Kojima H."/>
            <person name="Fukui M."/>
        </authorList>
    </citation>
    <scope>NUCLEOTIDE SEQUENCE [LARGE SCALE GENOMIC DNA]</scope>
    <source>
        <strain evidence="2">skLN1</strain>
    </source>
</reference>
<accession>A0A292YG86</accession>
<evidence type="ECO:0000313" key="2">
    <source>
        <dbReference type="Proteomes" id="UP000217785"/>
    </source>
</evidence>
<evidence type="ECO:0000313" key="1">
    <source>
        <dbReference type="EMBL" id="GAX89437.1"/>
    </source>
</evidence>
<dbReference type="Gene3D" id="3.10.20.30">
    <property type="match status" value="1"/>
</dbReference>
<dbReference type="Proteomes" id="UP000217785">
    <property type="component" value="Unassembled WGS sequence"/>
</dbReference>
<dbReference type="InterPro" id="IPR012675">
    <property type="entry name" value="Beta-grasp_dom_sf"/>
</dbReference>
<dbReference type="RefSeq" id="WP_096181128.1">
    <property type="nucleotide sequence ID" value="NZ_BDUF01000021.1"/>
</dbReference>
<dbReference type="SUPFAM" id="SSF54285">
    <property type="entry name" value="MoaD/ThiS"/>
    <property type="match status" value="1"/>
</dbReference>